<dbReference type="RefSeq" id="WP_317491192.1">
    <property type="nucleotide sequence ID" value="NZ_CP136051.1"/>
</dbReference>
<proteinExistence type="predicted"/>
<organism evidence="1 2">
    <name type="scientific">Imperialibacter roseus</name>
    <dbReference type="NCBI Taxonomy" id="1324217"/>
    <lineage>
        <taxon>Bacteria</taxon>
        <taxon>Pseudomonadati</taxon>
        <taxon>Bacteroidota</taxon>
        <taxon>Cytophagia</taxon>
        <taxon>Cytophagales</taxon>
        <taxon>Flammeovirgaceae</taxon>
        <taxon>Imperialibacter</taxon>
    </lineage>
</organism>
<evidence type="ECO:0008006" key="3">
    <source>
        <dbReference type="Google" id="ProtNLM"/>
    </source>
</evidence>
<sequence>MRLQNLLLVLVAFFTFSCKEDIPCDDLSWLDAEIETLKQSELVEFFYVYQAEYKGMAVFYVGNCCPNCSTVAPDIRNCLGNSIGTLGDDIESDKLKNGKIYWQPDEFACTLK</sequence>
<keyword evidence="2" id="KW-1185">Reference proteome</keyword>
<protein>
    <recommendedName>
        <fullName evidence="3">Lipoprotein</fullName>
    </recommendedName>
</protein>
<name>A0ABZ0IW02_9BACT</name>
<accession>A0ABZ0IW02</accession>
<evidence type="ECO:0000313" key="2">
    <source>
        <dbReference type="Proteomes" id="UP001302349"/>
    </source>
</evidence>
<gene>
    <name evidence="1" type="ORF">RT717_07895</name>
</gene>
<reference evidence="1 2" key="1">
    <citation type="journal article" date="2023" name="Microbiol. Resour. Announc.">
        <title>Complete Genome Sequence of Imperialibacter roseus strain P4T.</title>
        <authorList>
            <person name="Tizabi D.R."/>
            <person name="Bachvaroff T."/>
            <person name="Hill R.T."/>
        </authorList>
    </citation>
    <scope>NUCLEOTIDE SEQUENCE [LARGE SCALE GENOMIC DNA]</scope>
    <source>
        <strain evidence="1 2">P4T</strain>
    </source>
</reference>
<dbReference type="PROSITE" id="PS51257">
    <property type="entry name" value="PROKAR_LIPOPROTEIN"/>
    <property type="match status" value="1"/>
</dbReference>
<dbReference type="Proteomes" id="UP001302349">
    <property type="component" value="Chromosome"/>
</dbReference>
<dbReference type="EMBL" id="CP136051">
    <property type="protein sequence ID" value="WOK08555.1"/>
    <property type="molecule type" value="Genomic_DNA"/>
</dbReference>
<evidence type="ECO:0000313" key="1">
    <source>
        <dbReference type="EMBL" id="WOK08555.1"/>
    </source>
</evidence>